<dbReference type="EMBL" id="CP063196">
    <property type="protein sequence ID" value="UOE18947.1"/>
    <property type="molecule type" value="Genomic_DNA"/>
</dbReference>
<evidence type="ECO:0000313" key="1">
    <source>
        <dbReference type="EMBL" id="UOE18947.1"/>
    </source>
</evidence>
<sequence>MHGTSLTRLTRAGVFAAVCVGVSANGHAFQAGHGVPLGGTLLGLALMLAVGWAIAGRERGGGTILGWMLWGQLALHLVFGATQSDVGTHSVHQATTLTTAAAGQPSSSGMLAAHLGAALVCALWLRRGEAAAFRLARELRILLSGVLLLLAPPPAVPCPPEETPLRGSGPAPAVGTLLRHTVVRRGPPPPRSS</sequence>
<accession>A0A399FW90</accession>
<protein>
    <submittedName>
        <fullName evidence="1">Uncharacterized protein</fullName>
    </submittedName>
</protein>
<organism evidence="1 2">
    <name type="scientific">Thermobifida halotolerans</name>
    <dbReference type="NCBI Taxonomy" id="483545"/>
    <lineage>
        <taxon>Bacteria</taxon>
        <taxon>Bacillati</taxon>
        <taxon>Actinomycetota</taxon>
        <taxon>Actinomycetes</taxon>
        <taxon>Streptosporangiales</taxon>
        <taxon>Nocardiopsidaceae</taxon>
        <taxon>Thermobifida</taxon>
    </lineage>
</organism>
<dbReference type="OrthoDB" id="5191668at2"/>
<dbReference type="AlphaFoldDB" id="A0A399FW90"/>
<gene>
    <name evidence="1" type="ORF">NI17_019605</name>
</gene>
<dbReference type="KEGG" id="thao:NI17_019605"/>
<keyword evidence="2" id="KW-1185">Reference proteome</keyword>
<dbReference type="RefSeq" id="WP_068693892.1">
    <property type="nucleotide sequence ID" value="NZ_CP063196.1"/>
</dbReference>
<name>A0A399FW90_9ACTN</name>
<evidence type="ECO:0000313" key="2">
    <source>
        <dbReference type="Proteomes" id="UP000265719"/>
    </source>
</evidence>
<dbReference type="Proteomes" id="UP000265719">
    <property type="component" value="Chromosome"/>
</dbReference>
<proteinExistence type="predicted"/>
<reference evidence="1" key="1">
    <citation type="submission" date="2020-10" db="EMBL/GenBank/DDBJ databases">
        <title>De novo genome project of the cellulose decomposer Thermobifida halotolerans type strain.</title>
        <authorList>
            <person name="Nagy I."/>
            <person name="Horvath B."/>
            <person name="Kukolya J."/>
            <person name="Nagy I."/>
            <person name="Orsini M."/>
        </authorList>
    </citation>
    <scope>NUCLEOTIDE SEQUENCE</scope>
    <source>
        <strain evidence="1">DSM 44931</strain>
    </source>
</reference>